<name>A0ABD2BMD1_VESSQ</name>
<accession>A0ABD2BMD1</accession>
<proteinExistence type="predicted"/>
<organism evidence="2 3">
    <name type="scientific">Vespula squamosa</name>
    <name type="common">Southern yellow jacket</name>
    <name type="synonym">Wasp</name>
    <dbReference type="NCBI Taxonomy" id="30214"/>
    <lineage>
        <taxon>Eukaryota</taxon>
        <taxon>Metazoa</taxon>
        <taxon>Ecdysozoa</taxon>
        <taxon>Arthropoda</taxon>
        <taxon>Hexapoda</taxon>
        <taxon>Insecta</taxon>
        <taxon>Pterygota</taxon>
        <taxon>Neoptera</taxon>
        <taxon>Endopterygota</taxon>
        <taxon>Hymenoptera</taxon>
        <taxon>Apocrita</taxon>
        <taxon>Aculeata</taxon>
        <taxon>Vespoidea</taxon>
        <taxon>Vespidae</taxon>
        <taxon>Vespinae</taxon>
        <taxon>Vespula</taxon>
    </lineage>
</organism>
<dbReference type="EMBL" id="JAUDFV010000074">
    <property type="protein sequence ID" value="KAL2733910.1"/>
    <property type="molecule type" value="Genomic_DNA"/>
</dbReference>
<keyword evidence="3" id="KW-1185">Reference proteome</keyword>
<evidence type="ECO:0000313" key="3">
    <source>
        <dbReference type="Proteomes" id="UP001607302"/>
    </source>
</evidence>
<keyword evidence="1" id="KW-0812">Transmembrane</keyword>
<keyword evidence="1" id="KW-0472">Membrane</keyword>
<reference evidence="2 3" key="1">
    <citation type="journal article" date="2024" name="Ann. Entomol. Soc. Am.">
        <title>Genomic analyses of the southern and eastern yellowjacket wasps (Hymenoptera: Vespidae) reveal evolutionary signatures of social life.</title>
        <authorList>
            <person name="Catto M.A."/>
            <person name="Caine P.B."/>
            <person name="Orr S.E."/>
            <person name="Hunt B.G."/>
            <person name="Goodisman M.A.D."/>
        </authorList>
    </citation>
    <scope>NUCLEOTIDE SEQUENCE [LARGE SCALE GENOMIC DNA]</scope>
    <source>
        <strain evidence="2">233</strain>
        <tissue evidence="2">Head and thorax</tissue>
    </source>
</reference>
<keyword evidence="1" id="KW-1133">Transmembrane helix</keyword>
<evidence type="ECO:0000256" key="1">
    <source>
        <dbReference type="SAM" id="Phobius"/>
    </source>
</evidence>
<comment type="caution">
    <text evidence="2">The sequence shown here is derived from an EMBL/GenBank/DDBJ whole genome shotgun (WGS) entry which is preliminary data.</text>
</comment>
<feature type="transmembrane region" description="Helical" evidence="1">
    <location>
        <begin position="20"/>
        <end position="36"/>
    </location>
</feature>
<protein>
    <submittedName>
        <fullName evidence="2">Retinal guanylyl cyclase 2 isoform X1</fullName>
    </submittedName>
</protein>
<gene>
    <name evidence="2" type="ORF">V1478_003608</name>
</gene>
<evidence type="ECO:0000313" key="2">
    <source>
        <dbReference type="EMBL" id="KAL2733910.1"/>
    </source>
</evidence>
<dbReference type="Proteomes" id="UP001607302">
    <property type="component" value="Unassembled WGS sequence"/>
</dbReference>
<dbReference type="AlphaFoldDB" id="A0ABD2BMD1"/>
<sequence>MLSWTDGQEPMAGSYLYQWWWIPIVILSRCCLFLTTDSNLPYLSQYPEEEYSEFHSIDDEIVVFLHEQCNEEVNLTDIQSQLQHWSVNLSISILPRSRE</sequence>